<evidence type="ECO:0000256" key="3">
    <source>
        <dbReference type="RuleBase" id="RU000687"/>
    </source>
</evidence>
<dbReference type="Proteomes" id="UP000887540">
    <property type="component" value="Unplaced"/>
</dbReference>
<keyword evidence="3" id="KW-0813">Transport</keyword>
<evidence type="ECO:0000259" key="4">
    <source>
        <dbReference type="Pfam" id="PF02931"/>
    </source>
</evidence>
<evidence type="ECO:0000313" key="5">
    <source>
        <dbReference type="Proteomes" id="UP000887540"/>
    </source>
</evidence>
<keyword evidence="3" id="KW-0407">Ion channel</keyword>
<dbReference type="GO" id="GO:0016020">
    <property type="term" value="C:membrane"/>
    <property type="evidence" value="ECO:0007669"/>
    <property type="project" value="UniProtKB-SubCell"/>
</dbReference>
<reference evidence="6" key="1">
    <citation type="submission" date="2022-11" db="UniProtKB">
        <authorList>
            <consortium name="WormBaseParasite"/>
        </authorList>
    </citation>
    <scope>IDENTIFICATION</scope>
</reference>
<dbReference type="InterPro" id="IPR018000">
    <property type="entry name" value="Neurotransmitter_ion_chnl_CS"/>
</dbReference>
<dbReference type="InterPro" id="IPR036734">
    <property type="entry name" value="Neur_chan_lig-bd_sf"/>
</dbReference>
<organism evidence="5 6">
    <name type="scientific">Acrobeloides nanus</name>
    <dbReference type="NCBI Taxonomy" id="290746"/>
    <lineage>
        <taxon>Eukaryota</taxon>
        <taxon>Metazoa</taxon>
        <taxon>Ecdysozoa</taxon>
        <taxon>Nematoda</taxon>
        <taxon>Chromadorea</taxon>
        <taxon>Rhabditida</taxon>
        <taxon>Tylenchina</taxon>
        <taxon>Cephalobomorpha</taxon>
        <taxon>Cephaloboidea</taxon>
        <taxon>Cephalobidae</taxon>
        <taxon>Acrobeloides</taxon>
    </lineage>
</organism>
<dbReference type="GO" id="GO:0004888">
    <property type="term" value="F:transmembrane signaling receptor activity"/>
    <property type="evidence" value="ECO:0007669"/>
    <property type="project" value="InterPro"/>
</dbReference>
<keyword evidence="3" id="KW-0406">Ion transport</keyword>
<dbReference type="PROSITE" id="PS00236">
    <property type="entry name" value="NEUROTR_ION_CHANNEL"/>
    <property type="match status" value="1"/>
</dbReference>
<dbReference type="Gene3D" id="2.70.170.10">
    <property type="entry name" value="Neurotransmitter-gated ion-channel ligand-binding domain"/>
    <property type="match status" value="1"/>
</dbReference>
<dbReference type="AlphaFoldDB" id="A0A914CJ92"/>
<evidence type="ECO:0000256" key="1">
    <source>
        <dbReference type="ARBA" id="ARBA00004141"/>
    </source>
</evidence>
<evidence type="ECO:0000256" key="2">
    <source>
        <dbReference type="ARBA" id="ARBA00023136"/>
    </source>
</evidence>
<dbReference type="PANTHER" id="PTHR18945">
    <property type="entry name" value="NEUROTRANSMITTER GATED ION CHANNEL"/>
    <property type="match status" value="1"/>
</dbReference>
<sequence length="164" mass="19105">MSFDMDLYLYMSWIDPKMAHNEPDYILINDKKVLDRMWLPDLYFANAKTSHFHEVTVPNFNMYVNNAGVISYGTRVTLNVACNLNLKNYPLDQQLCYVKIISYAYTTNEMNVTWFDGISINYNSEIGLPELRIVSIKPDYCDGTYTYTLTQNSSRVGKNRSLFK</sequence>
<dbReference type="InterPro" id="IPR006202">
    <property type="entry name" value="Neur_chan_lig-bd"/>
</dbReference>
<dbReference type="PRINTS" id="PR00252">
    <property type="entry name" value="NRIONCHANNEL"/>
</dbReference>
<name>A0A914CJ92_9BILA</name>
<comment type="similarity">
    <text evidence="3">Belongs to the ligand-gated ion channel (TC 1.A.9) family.</text>
</comment>
<evidence type="ECO:0000313" key="6">
    <source>
        <dbReference type="WBParaSite" id="ACRNAN_scaffold11367.g29636.t1"/>
    </source>
</evidence>
<accession>A0A914CJ92</accession>
<dbReference type="Pfam" id="PF02931">
    <property type="entry name" value="Neur_chan_LBD"/>
    <property type="match status" value="1"/>
</dbReference>
<dbReference type="SUPFAM" id="SSF63712">
    <property type="entry name" value="Nicotinic receptor ligand binding domain-like"/>
    <property type="match status" value="1"/>
</dbReference>
<comment type="subcellular location">
    <subcellularLocation>
        <location evidence="1">Membrane</location>
        <topology evidence="1">Multi-pass membrane protein</topology>
    </subcellularLocation>
</comment>
<keyword evidence="5" id="KW-1185">Reference proteome</keyword>
<dbReference type="GO" id="GO:0005230">
    <property type="term" value="F:extracellular ligand-gated monoatomic ion channel activity"/>
    <property type="evidence" value="ECO:0007669"/>
    <property type="project" value="InterPro"/>
</dbReference>
<keyword evidence="2" id="KW-0472">Membrane</keyword>
<feature type="domain" description="Neurotransmitter-gated ion-channel ligand-binding" evidence="4">
    <location>
        <begin position="1"/>
        <end position="130"/>
    </location>
</feature>
<dbReference type="InterPro" id="IPR006201">
    <property type="entry name" value="Neur_channel"/>
</dbReference>
<dbReference type="CDD" id="cd18987">
    <property type="entry name" value="LGIC_ECD_anion"/>
    <property type="match status" value="1"/>
</dbReference>
<protein>
    <submittedName>
        <fullName evidence="6">Neurotransmitter-gated ion-channel ligand-binding domain-containing protein</fullName>
    </submittedName>
</protein>
<dbReference type="WBParaSite" id="ACRNAN_scaffold11367.g29636.t1">
    <property type="protein sequence ID" value="ACRNAN_scaffold11367.g29636.t1"/>
    <property type="gene ID" value="ACRNAN_scaffold11367.g29636"/>
</dbReference>
<proteinExistence type="inferred from homology"/>